<sequence>MKYKLLFFLLLVFSARIYGQCTVTVNLTASTTSICNGTAAVLTANVSGGTPPYKYAWSTGETTQTISANKTGIPYTVTVTDQNGSCPGVSKSITLIANPTPAAPTATDAITCPNTTTTLTASGSTGSYQWYDAATGGNLKGTGATITTDVITQKTTYYVETTVNGCTSSRTAVNVFPISGPSVTTASTCAGSSVTLTASGAGDYRWYDNPAGTGTPLSTTATFTTPSLFVTTKYYVIGITAGCVSLPTTATATVITSPAPPNAPGVSTCSGSGATLHASGPTNAVFDWFDVPTGGTSLISSPDFTTPALTSSKTYYVQATVGDCIGSRTAVTVTINPIPADPVLTDVSGCFGTPLTINLPAPANGTYRWYATANSFNPFTTGNTYTISNLTASTTYYIEVVSAGGCVSGRKPINILVNPAPAAPVVPNVTICSNNVATLTATGPAGATFNWYTTSTGGTPLVNPATDPSTFTTPVLTATTIYYVQTTVNGCSSTRTPVTVNINAPPAAPTAIGPPAVCAGSPVTLTAIGTGVSIEWYDAPTGGTKLSGNSTLSISSLTNTTTYYVQTTDANGCLSPRKAVTATVNALPPQPTITGATSICSGSKAMLTATSTGATNIFWYADATNPTPIFTGGNGSTYTTATLSKTTTYYVSATNGTCESERKPVTVTVLSGNQFSYASGTYCKLGGINPVPVINAPGGAFSASAGLVINLATGRIDVTATPLGSYTVTYTNGCAITTRTINIVTSPDPAFSYSPDTYCSGVPKPVYTNPTGSAGVFTASPAGLVFSDPTAGYVDLSNSKPGTYTITNTIDGIVGCTTAASSATLTVTPTANVNAGPDQIVATGTPVQLAGSVPGGATGTWSGGTGSFSSTTALNAVYTPGPGETSVTLTLTAPAAPCLINSNTVFIRFNPQPAPPGVNATPATLPICAGTPVTLTATAAAGATLKWYDAPTAGTLLFTGANYPILPTITTTYYVQATVAGVTSTRTAFQVTVNPLPDPPTVDPVAAICPGTQATITAHGSTGGYSWYTVPTGGSAFASNITTPLTTGILTANTTYYVESVNSTGCASATRTRVDVNISALPNVTSPLIDNVCSGNALNYTITADQQNTTFTYTRNLTTNINNPAVTNVPASSITESLISTATVPVNVTYIITPHLNGCDGPPVNYVVTVYPTPIVTNDTTTSHPIVCSGVAAPAGSPVFTITFNTPGAGTLATWSRDAVAGITNQPVKGQVSNSIRETLFNNTAAPIDVFYDFTYTNGNCQGSTYRLRVTVNPTVTITSAPKNTACSGVPENYVITSTVPSAVYGWSRKAFDGISNPAEPGKVSNVIDETLINTTLKPVNVYYLIYTITNGCQNVPFLYIVTVNPQPVTPKATSNSPVCTGKTITLSTSTIAPVGGTYSWTGPNGFTSSSPNPTITIDNATVANAGTYTLTIVSNDCSSVSSTVDVAIDALPVANAGPDQTVCQLATAVQLDGSVSGGTTTGQWSVTKGNGVLPDPANLKGIYNPSAADVLAGSVTLTLSSTSADNCDISTDDVVIEFHPLPGTDAGPDQPICSQTTIVPLSGKILMAGDGTWSTSGTGTFSPSAAQANGGASPVYNPSAADIASGTIQLILKANNTDPCYYPTDTVKLTFLPPPTVSAGDTKFVLKGNTVVLTPTVSDPKVTYNWQPNTLLDDNTLKNPTVTGDVDRVYTLTVTDSLGCVASSSVTVRVAPPIIIPNTFTPNGDGINDLWDIQGLIAYTAADVSIFTRSGQKIYHSIGYSKPWDGMYDGKPLPFGTYYYVIDPKFFFKTFSGYVTLVK</sequence>
<name>A0A556MW15_9SPHI</name>
<feature type="domain" description="Immunoglobulin" evidence="2">
    <location>
        <begin position="594"/>
        <end position="670"/>
    </location>
</feature>
<evidence type="ECO:0000256" key="1">
    <source>
        <dbReference type="SAM" id="SignalP"/>
    </source>
</evidence>
<evidence type="ECO:0000259" key="2">
    <source>
        <dbReference type="SMART" id="SM00409"/>
    </source>
</evidence>
<dbReference type="Gene3D" id="2.60.40.10">
    <property type="entry name" value="Immunoglobulins"/>
    <property type="match status" value="3"/>
</dbReference>
<dbReference type="Pfam" id="PF19081">
    <property type="entry name" value="Ig_7"/>
    <property type="match status" value="9"/>
</dbReference>
<feature type="domain" description="Immunoglobulin" evidence="2">
    <location>
        <begin position="181"/>
        <end position="334"/>
    </location>
</feature>
<feature type="domain" description="Immunoglobulin" evidence="2">
    <location>
        <begin position="344"/>
        <end position="418"/>
    </location>
</feature>
<dbReference type="OrthoDB" id="1488276at2"/>
<dbReference type="Pfam" id="PF13585">
    <property type="entry name" value="CHU_C"/>
    <property type="match status" value="1"/>
</dbReference>
<evidence type="ECO:0000313" key="3">
    <source>
        <dbReference type="EMBL" id="TSJ44063.1"/>
    </source>
</evidence>
<keyword evidence="4" id="KW-1185">Reference proteome</keyword>
<dbReference type="InterPro" id="IPR036179">
    <property type="entry name" value="Ig-like_dom_sf"/>
</dbReference>
<feature type="domain" description="Immunoglobulin" evidence="2">
    <location>
        <begin position="1641"/>
        <end position="1712"/>
    </location>
</feature>
<proteinExistence type="predicted"/>
<gene>
    <name evidence="3" type="ORF">FO440_07775</name>
</gene>
<dbReference type="EMBL" id="VLPK01000001">
    <property type="protein sequence ID" value="TSJ44063.1"/>
    <property type="molecule type" value="Genomic_DNA"/>
</dbReference>
<dbReference type="NCBIfam" id="TIGR04131">
    <property type="entry name" value="Bac_Flav_CTERM"/>
    <property type="match status" value="1"/>
</dbReference>
<reference evidence="3 4" key="1">
    <citation type="submission" date="2019-07" db="EMBL/GenBank/DDBJ databases">
        <authorList>
            <person name="Huq M.A."/>
        </authorList>
    </citation>
    <scope>NUCLEOTIDE SEQUENCE [LARGE SCALE GENOMIC DNA]</scope>
    <source>
        <strain evidence="3 4">MAH-19</strain>
    </source>
</reference>
<dbReference type="InterPro" id="IPR045828">
    <property type="entry name" value="PKD_Bacteroidetes"/>
</dbReference>
<comment type="caution">
    <text evidence="3">The sequence shown here is derived from an EMBL/GenBank/DDBJ whole genome shotgun (WGS) entry which is preliminary data.</text>
</comment>
<organism evidence="3 4">
    <name type="scientific">Mucilaginibacter corticis</name>
    <dbReference type="NCBI Taxonomy" id="2597670"/>
    <lineage>
        <taxon>Bacteria</taxon>
        <taxon>Pseudomonadati</taxon>
        <taxon>Bacteroidota</taxon>
        <taxon>Sphingobacteriia</taxon>
        <taxon>Sphingobacteriales</taxon>
        <taxon>Sphingobacteriaceae</taxon>
        <taxon>Mucilaginibacter</taxon>
    </lineage>
</organism>
<protein>
    <submittedName>
        <fullName evidence="3">T9SS type B sorting domain-containing protein</fullName>
    </submittedName>
</protein>
<dbReference type="Proteomes" id="UP000318733">
    <property type="component" value="Unassembled WGS sequence"/>
</dbReference>
<feature type="domain" description="Immunoglobulin" evidence="2">
    <location>
        <begin position="922"/>
        <end position="1077"/>
    </location>
</feature>
<accession>A0A556MW15</accession>
<feature type="domain" description="Immunoglobulin" evidence="2">
    <location>
        <begin position="512"/>
        <end position="587"/>
    </location>
</feature>
<dbReference type="InterPro" id="IPR003599">
    <property type="entry name" value="Ig_sub"/>
</dbReference>
<evidence type="ECO:0000313" key="4">
    <source>
        <dbReference type="Proteomes" id="UP000318733"/>
    </source>
</evidence>
<dbReference type="InterPro" id="IPR044023">
    <property type="entry name" value="Ig_7"/>
</dbReference>
<feature type="signal peptide" evidence="1">
    <location>
        <begin position="1"/>
        <end position="19"/>
    </location>
</feature>
<feature type="domain" description="Immunoglobulin" evidence="2">
    <location>
        <begin position="1374"/>
        <end position="1448"/>
    </location>
</feature>
<dbReference type="InterPro" id="IPR013783">
    <property type="entry name" value="Ig-like_fold"/>
</dbReference>
<dbReference type="RefSeq" id="WP_144247627.1">
    <property type="nucleotide sequence ID" value="NZ_VLPK01000001.1"/>
</dbReference>
<dbReference type="SUPFAM" id="SSF48726">
    <property type="entry name" value="Immunoglobulin"/>
    <property type="match status" value="1"/>
</dbReference>
<dbReference type="InterPro" id="IPR026341">
    <property type="entry name" value="T9SS_type_B"/>
</dbReference>
<dbReference type="Pfam" id="PF19406">
    <property type="entry name" value="PKD_5"/>
    <property type="match status" value="3"/>
</dbReference>
<keyword evidence="1" id="KW-0732">Signal</keyword>
<feature type="chain" id="PRO_5022090093" evidence="1">
    <location>
        <begin position="20"/>
        <end position="1800"/>
    </location>
</feature>
<dbReference type="SMART" id="SM00409">
    <property type="entry name" value="IG"/>
    <property type="match status" value="7"/>
</dbReference>